<feature type="chain" id="PRO_5016820077" description="Tox-REase-5 domain-containing protein" evidence="2">
    <location>
        <begin position="30"/>
        <end position="200"/>
    </location>
</feature>
<reference evidence="4" key="1">
    <citation type="submission" date="2018-01" db="EMBL/GenBank/DDBJ databases">
        <authorList>
            <person name="Clerissi C."/>
        </authorList>
    </citation>
    <scope>NUCLEOTIDE SEQUENCE</scope>
    <source>
        <strain evidence="4">Cupriavidus taiwanensis STM 8556</strain>
    </source>
</reference>
<feature type="compositionally biased region" description="Basic and acidic residues" evidence="1">
    <location>
        <begin position="34"/>
        <end position="43"/>
    </location>
</feature>
<evidence type="ECO:0000313" key="4">
    <source>
        <dbReference type="EMBL" id="SOZ59752.1"/>
    </source>
</evidence>
<feature type="signal peptide" evidence="2">
    <location>
        <begin position="1"/>
        <end position="29"/>
    </location>
</feature>
<evidence type="ECO:0000259" key="3">
    <source>
        <dbReference type="Pfam" id="PF15648"/>
    </source>
</evidence>
<feature type="region of interest" description="Disordered" evidence="1">
    <location>
        <begin position="34"/>
        <end position="60"/>
    </location>
</feature>
<dbReference type="Pfam" id="PF15648">
    <property type="entry name" value="Tox-REase-5"/>
    <property type="match status" value="1"/>
</dbReference>
<comment type="caution">
    <text evidence="4">The sequence shown here is derived from an EMBL/GenBank/DDBJ whole genome shotgun (WGS) entry which is preliminary data.</text>
</comment>
<feature type="domain" description="Tox-REase-5" evidence="3">
    <location>
        <begin position="84"/>
        <end position="177"/>
    </location>
</feature>
<sequence>MMATLAIPAIRLIASRVVQWLGAAAAAGAATEVARQRTEEAENSRTTPISRAESPAKEKERCEECPPDQGAIALQPTSGWSADAIAYQRRVSGMPEAPAGLLCEWSFNGVRFDGFASGQCLLKEAKSTYDQFFDEDGEFRYPFQKKIFALMTASAVRQQQAAQPMPPTRLRWHFMEPISFAYMREAIRDAAPRIEVVYFP</sequence>
<dbReference type="AlphaFoldDB" id="A0A375E2B1"/>
<keyword evidence="2" id="KW-0732">Signal</keyword>
<dbReference type="EMBL" id="OFTH01000018">
    <property type="protein sequence ID" value="SOZ59752.1"/>
    <property type="molecule type" value="Genomic_DNA"/>
</dbReference>
<proteinExistence type="predicted"/>
<organism evidence="4">
    <name type="scientific">Cupriavidus taiwanensis</name>
    <dbReference type="NCBI Taxonomy" id="164546"/>
    <lineage>
        <taxon>Bacteria</taxon>
        <taxon>Pseudomonadati</taxon>
        <taxon>Pseudomonadota</taxon>
        <taxon>Betaproteobacteria</taxon>
        <taxon>Burkholderiales</taxon>
        <taxon>Burkholderiaceae</taxon>
        <taxon>Cupriavidus</taxon>
    </lineage>
</organism>
<dbReference type="InterPro" id="IPR028904">
    <property type="entry name" value="Tox-REase-5_dom"/>
</dbReference>
<dbReference type="Proteomes" id="UP000256952">
    <property type="component" value="Chromosome CBM2613_a"/>
</dbReference>
<evidence type="ECO:0000256" key="1">
    <source>
        <dbReference type="SAM" id="MobiDB-lite"/>
    </source>
</evidence>
<evidence type="ECO:0000256" key="2">
    <source>
        <dbReference type="SAM" id="SignalP"/>
    </source>
</evidence>
<gene>
    <name evidence="4" type="ORF">CBM2613_A250365</name>
</gene>
<protein>
    <recommendedName>
        <fullName evidence="3">Tox-REase-5 domain-containing protein</fullName>
    </recommendedName>
</protein>
<name>A0A375E2B1_9BURK</name>
<accession>A0A375E2B1</accession>